<sequence length="462" mass="51473">MVSALYNSGKTVPRQAKMAMVVTIIVSFAATHLDTAIFALIEPYWEVDNENPVVFTSKLDRPAGVGNVFKGWSTSIELGEDIINDSMKEMIINPTAFPDMSQNLEFEPRLTDYEIDYQNPGIILKGSQSNDAVLTKGDEEYKILVYNTPGRPDYSNFIPSVDRWSIASPALPDLANNPPKPLRVELLRGTDNCAVSETNPLKIDAMTESGVVSLPTTITVKCISSDTRISVLSITTVRFVSSSANLWATAESIFSEKGDELFETMEKSINKPDASKSIFTEVRANKSSVEIATCMKMELKPMLCLYSSVKGHTPKDRINTWVFPSIETLREDTDKVSEYMAKLGQNFYTDEDSQTLYMLYNPEREGVRIPKWLMYSTIVVMTICLCFWVLIVILLRNSNTGGSLYKNISRQLASKTGIVGTSIMRSTLDPITIEGILLIHGEDGPTIEKERLDCKVDDEKVA</sequence>
<keyword evidence="1" id="KW-0812">Transmembrane</keyword>
<dbReference type="Proteomes" id="UP000749646">
    <property type="component" value="Unassembled WGS sequence"/>
</dbReference>
<organism evidence="2 3">
    <name type="scientific">Modicella reniformis</name>
    <dbReference type="NCBI Taxonomy" id="1440133"/>
    <lineage>
        <taxon>Eukaryota</taxon>
        <taxon>Fungi</taxon>
        <taxon>Fungi incertae sedis</taxon>
        <taxon>Mucoromycota</taxon>
        <taxon>Mortierellomycotina</taxon>
        <taxon>Mortierellomycetes</taxon>
        <taxon>Mortierellales</taxon>
        <taxon>Mortierellaceae</taxon>
        <taxon>Modicella</taxon>
    </lineage>
</organism>
<dbReference type="EMBL" id="JAAAHW010010534">
    <property type="protein sequence ID" value="KAF9924969.1"/>
    <property type="molecule type" value="Genomic_DNA"/>
</dbReference>
<dbReference type="AlphaFoldDB" id="A0A9P6IL52"/>
<protein>
    <submittedName>
        <fullName evidence="2">Uncharacterized protein</fullName>
    </submittedName>
</protein>
<dbReference type="OrthoDB" id="2405755at2759"/>
<accession>A0A9P6IL52</accession>
<keyword evidence="1" id="KW-0472">Membrane</keyword>
<proteinExistence type="predicted"/>
<comment type="caution">
    <text evidence="2">The sequence shown here is derived from an EMBL/GenBank/DDBJ whole genome shotgun (WGS) entry which is preliminary data.</text>
</comment>
<keyword evidence="3" id="KW-1185">Reference proteome</keyword>
<evidence type="ECO:0000313" key="3">
    <source>
        <dbReference type="Proteomes" id="UP000749646"/>
    </source>
</evidence>
<keyword evidence="1" id="KW-1133">Transmembrane helix</keyword>
<evidence type="ECO:0000313" key="2">
    <source>
        <dbReference type="EMBL" id="KAF9924969.1"/>
    </source>
</evidence>
<name>A0A9P6IL52_9FUNG</name>
<feature type="transmembrane region" description="Helical" evidence="1">
    <location>
        <begin position="372"/>
        <end position="395"/>
    </location>
</feature>
<reference evidence="2" key="1">
    <citation type="journal article" date="2020" name="Fungal Divers.">
        <title>Resolving the Mortierellaceae phylogeny through synthesis of multi-gene phylogenetics and phylogenomics.</title>
        <authorList>
            <person name="Vandepol N."/>
            <person name="Liber J."/>
            <person name="Desiro A."/>
            <person name="Na H."/>
            <person name="Kennedy M."/>
            <person name="Barry K."/>
            <person name="Grigoriev I.V."/>
            <person name="Miller A.N."/>
            <person name="O'Donnell K."/>
            <person name="Stajich J.E."/>
            <person name="Bonito G."/>
        </authorList>
    </citation>
    <scope>NUCLEOTIDE SEQUENCE</scope>
    <source>
        <strain evidence="2">MES-2147</strain>
    </source>
</reference>
<gene>
    <name evidence="2" type="ORF">BGZ65_008026</name>
</gene>
<evidence type="ECO:0000256" key="1">
    <source>
        <dbReference type="SAM" id="Phobius"/>
    </source>
</evidence>